<dbReference type="STRING" id="282683.SAMN04488105_108216"/>
<dbReference type="Pfam" id="PF00126">
    <property type="entry name" value="HTH_1"/>
    <property type="match status" value="1"/>
</dbReference>
<keyword evidence="4" id="KW-0804">Transcription</keyword>
<keyword evidence="3 6" id="KW-0238">DNA-binding</keyword>
<dbReference type="FunFam" id="1.10.10.10:FF:000001">
    <property type="entry name" value="LysR family transcriptional regulator"/>
    <property type="match status" value="1"/>
</dbReference>
<dbReference type="OrthoDB" id="9813056at2"/>
<dbReference type="InterPro" id="IPR036388">
    <property type="entry name" value="WH-like_DNA-bd_sf"/>
</dbReference>
<evidence type="ECO:0000256" key="2">
    <source>
        <dbReference type="ARBA" id="ARBA00023015"/>
    </source>
</evidence>
<dbReference type="RefSeq" id="WP_089960154.1">
    <property type="nucleotide sequence ID" value="NZ_FNAV01000008.1"/>
</dbReference>
<keyword evidence="2" id="KW-0805">Transcription regulation</keyword>
<evidence type="ECO:0000313" key="7">
    <source>
        <dbReference type="Proteomes" id="UP000198994"/>
    </source>
</evidence>
<dbReference type="SUPFAM" id="SSF46785">
    <property type="entry name" value="Winged helix' DNA-binding domain"/>
    <property type="match status" value="1"/>
</dbReference>
<dbReference type="Gene3D" id="1.10.10.10">
    <property type="entry name" value="Winged helix-like DNA-binding domain superfamily/Winged helix DNA-binding domain"/>
    <property type="match status" value="1"/>
</dbReference>
<dbReference type="Pfam" id="PF03466">
    <property type="entry name" value="LysR_substrate"/>
    <property type="match status" value="1"/>
</dbReference>
<reference evidence="7" key="1">
    <citation type="submission" date="2016-10" db="EMBL/GenBank/DDBJ databases">
        <authorList>
            <person name="Varghese N."/>
            <person name="Submissions S."/>
        </authorList>
    </citation>
    <scope>NUCLEOTIDE SEQUENCE [LARGE SCALE GENOMIC DNA]</scope>
    <source>
        <strain evidence="7">DSM 10146</strain>
    </source>
</reference>
<dbReference type="GO" id="GO:0006351">
    <property type="term" value="P:DNA-templated transcription"/>
    <property type="evidence" value="ECO:0007669"/>
    <property type="project" value="TreeGrafter"/>
</dbReference>
<organism evidence="6 7">
    <name type="scientific">Salipiger thiooxidans</name>
    <dbReference type="NCBI Taxonomy" id="282683"/>
    <lineage>
        <taxon>Bacteria</taxon>
        <taxon>Pseudomonadati</taxon>
        <taxon>Pseudomonadota</taxon>
        <taxon>Alphaproteobacteria</taxon>
        <taxon>Rhodobacterales</taxon>
        <taxon>Roseobacteraceae</taxon>
        <taxon>Salipiger</taxon>
    </lineage>
</organism>
<evidence type="ECO:0000256" key="1">
    <source>
        <dbReference type="ARBA" id="ARBA00009437"/>
    </source>
</evidence>
<dbReference type="InterPro" id="IPR000847">
    <property type="entry name" value="LysR_HTH_N"/>
</dbReference>
<dbReference type="AlphaFoldDB" id="A0A1G7G971"/>
<dbReference type="SUPFAM" id="SSF53850">
    <property type="entry name" value="Periplasmic binding protein-like II"/>
    <property type="match status" value="1"/>
</dbReference>
<dbReference type="GO" id="GO:0043565">
    <property type="term" value="F:sequence-specific DNA binding"/>
    <property type="evidence" value="ECO:0007669"/>
    <property type="project" value="TreeGrafter"/>
</dbReference>
<dbReference type="GO" id="GO:0003700">
    <property type="term" value="F:DNA-binding transcription factor activity"/>
    <property type="evidence" value="ECO:0007669"/>
    <property type="project" value="InterPro"/>
</dbReference>
<sequence length="312" mass="34425">MQTAIQTIKPIRVFLSVVEQGSFAGAARSLRMTPASITRIIAQLEEDLGQQLLLRTTRQVSLTGAGAMVAARYRPVLEEFDRVTEEITRTTRPDRGRLAINAPMSFGMRLMPGLVASFRLAYPNIALDVQLTDVLVDILDESCDLAIRISDPPGDKSTIWRRICHVPRQVVAAPALFDRIPRPETPEELPPAQCLSYGHGGAAESWTFTRGSLRRTVRAGTDVVSNNGEFLHAMAVSGNGMVNLPDFLVREGLASGALEVVLPDWQIAPLNLMLYYPPYEKLPPLVETFTDFFEAYIRDVESFDFGPDPAPA</sequence>
<protein>
    <submittedName>
        <fullName evidence="6">DNA-binding transcriptional regulator, LysR family</fullName>
    </submittedName>
</protein>
<dbReference type="PANTHER" id="PTHR30537">
    <property type="entry name" value="HTH-TYPE TRANSCRIPTIONAL REGULATOR"/>
    <property type="match status" value="1"/>
</dbReference>
<dbReference type="Gene3D" id="3.40.190.290">
    <property type="match status" value="1"/>
</dbReference>
<gene>
    <name evidence="6" type="ORF">SAMN04488105_108216</name>
</gene>
<evidence type="ECO:0000256" key="4">
    <source>
        <dbReference type="ARBA" id="ARBA00023163"/>
    </source>
</evidence>
<accession>A0A1G7G971</accession>
<dbReference type="EMBL" id="FNAV01000008">
    <property type="protein sequence ID" value="SDE84643.1"/>
    <property type="molecule type" value="Genomic_DNA"/>
</dbReference>
<evidence type="ECO:0000313" key="6">
    <source>
        <dbReference type="EMBL" id="SDE84643.1"/>
    </source>
</evidence>
<keyword evidence="7" id="KW-1185">Reference proteome</keyword>
<dbReference type="Proteomes" id="UP000198994">
    <property type="component" value="Unassembled WGS sequence"/>
</dbReference>
<feature type="domain" description="HTH lysR-type" evidence="5">
    <location>
        <begin position="11"/>
        <end position="63"/>
    </location>
</feature>
<dbReference type="PROSITE" id="PS50931">
    <property type="entry name" value="HTH_LYSR"/>
    <property type="match status" value="1"/>
</dbReference>
<dbReference type="InterPro" id="IPR036390">
    <property type="entry name" value="WH_DNA-bd_sf"/>
</dbReference>
<dbReference type="CDD" id="cd08422">
    <property type="entry name" value="PBP2_CrgA_like"/>
    <property type="match status" value="1"/>
</dbReference>
<dbReference type="InterPro" id="IPR005119">
    <property type="entry name" value="LysR_subst-bd"/>
</dbReference>
<comment type="similarity">
    <text evidence="1">Belongs to the LysR transcriptional regulatory family.</text>
</comment>
<dbReference type="InterPro" id="IPR058163">
    <property type="entry name" value="LysR-type_TF_proteobact-type"/>
</dbReference>
<evidence type="ECO:0000259" key="5">
    <source>
        <dbReference type="PROSITE" id="PS50931"/>
    </source>
</evidence>
<proteinExistence type="inferred from homology"/>
<evidence type="ECO:0000256" key="3">
    <source>
        <dbReference type="ARBA" id="ARBA00023125"/>
    </source>
</evidence>
<dbReference type="PANTHER" id="PTHR30537:SF5">
    <property type="entry name" value="HTH-TYPE TRANSCRIPTIONAL ACTIVATOR TTDR-RELATED"/>
    <property type="match status" value="1"/>
</dbReference>
<name>A0A1G7G971_9RHOB</name>